<evidence type="ECO:0000313" key="1">
    <source>
        <dbReference type="EMBL" id="SBV28287.1"/>
    </source>
</evidence>
<sequence>MRDIDDFLRRQDQIIDTTGWAVTHVLPTDDDPDTTAPFAYTVGLTAHDYPELIAAGLPPEVAHSLLNDLARRVYDKAERFAHGQSISDLIAGYDAVIIDGPPTDELLPAMAINRYGRDQIRLQQMVRPDQKGRFPWDNGYSFDPHAQPLIAQL</sequence>
<organism evidence="1 2">
    <name type="scientific">Micromonospora krabiensis</name>
    <dbReference type="NCBI Taxonomy" id="307121"/>
    <lineage>
        <taxon>Bacteria</taxon>
        <taxon>Bacillati</taxon>
        <taxon>Actinomycetota</taxon>
        <taxon>Actinomycetes</taxon>
        <taxon>Micromonosporales</taxon>
        <taxon>Micromonosporaceae</taxon>
        <taxon>Micromonospora</taxon>
    </lineage>
</organism>
<proteinExistence type="predicted"/>
<dbReference type="STRING" id="307121.GA0070620_3827"/>
<dbReference type="Pfam" id="PF14081">
    <property type="entry name" value="DUF4262"/>
    <property type="match status" value="1"/>
</dbReference>
<dbReference type="Proteomes" id="UP000199393">
    <property type="component" value="Chromosome I"/>
</dbReference>
<dbReference type="InterPro" id="IPR025358">
    <property type="entry name" value="DUF4262"/>
</dbReference>
<gene>
    <name evidence="1" type="ORF">GA0070620_3827</name>
</gene>
<name>A0A1C3N6T0_9ACTN</name>
<accession>A0A1C3N6T0</accession>
<evidence type="ECO:0008006" key="3">
    <source>
        <dbReference type="Google" id="ProtNLM"/>
    </source>
</evidence>
<evidence type="ECO:0000313" key="2">
    <source>
        <dbReference type="Proteomes" id="UP000199393"/>
    </source>
</evidence>
<dbReference type="AlphaFoldDB" id="A0A1C3N6T0"/>
<dbReference type="RefSeq" id="WP_091592766.1">
    <property type="nucleotide sequence ID" value="NZ_JBHRWG010000004.1"/>
</dbReference>
<keyword evidence="2" id="KW-1185">Reference proteome</keyword>
<protein>
    <recommendedName>
        <fullName evidence="3">DUF4262 domain-containing protein</fullName>
    </recommendedName>
</protein>
<dbReference type="PATRIC" id="fig|307121.4.peg.3908"/>
<dbReference type="OrthoDB" id="511192at2"/>
<dbReference type="EMBL" id="LT598496">
    <property type="protein sequence ID" value="SBV28287.1"/>
    <property type="molecule type" value="Genomic_DNA"/>
</dbReference>
<reference evidence="2" key="1">
    <citation type="submission" date="2016-06" db="EMBL/GenBank/DDBJ databases">
        <authorList>
            <person name="Varghese N."/>
        </authorList>
    </citation>
    <scope>NUCLEOTIDE SEQUENCE [LARGE SCALE GENOMIC DNA]</scope>
    <source>
        <strain evidence="2">DSM 45344</strain>
    </source>
</reference>